<dbReference type="EMBL" id="SJKB01000012">
    <property type="protein sequence ID" value="TCC56374.1"/>
    <property type="molecule type" value="Genomic_DNA"/>
</dbReference>
<dbReference type="PANTHER" id="PTHR43283:SF7">
    <property type="entry name" value="BETA-LACTAMASE-RELATED DOMAIN-CONTAINING PROTEIN"/>
    <property type="match status" value="1"/>
</dbReference>
<comment type="caution">
    <text evidence="2">The sequence shown here is derived from an EMBL/GenBank/DDBJ whole genome shotgun (WGS) entry which is preliminary data.</text>
</comment>
<sequence>MRNDVLDDFVRADRERGLGVYGIHLYREGEPPVEHRVRSDDRVNLYSIAKTFTAVAVGLAEAEGRLTLDDRLLDHFPDLRTMAADGVENVTLRQLMTMTSGTSHEWTADERIDAADLLEEIVAAPLDAVPGSRFAYTGSGVYAVGRVVERATGADVRAYLLPRLFAPLDLHNPPWHTCPRGYPFAESDLFLRTEELARFARLLLQEGEWEGAQIVPATYVQRMAAERVDTSTLDWGERFTLGYGLGVWIDRAGVYRMDGSYGQYALISPEARTTVTVTAHSELEVELLDAIHELILDRLK</sequence>
<dbReference type="AlphaFoldDB" id="A0A4R0KBI1"/>
<dbReference type="Proteomes" id="UP000291144">
    <property type="component" value="Unassembled WGS sequence"/>
</dbReference>
<accession>A0A4R0KBI1</accession>
<reference evidence="2 3" key="1">
    <citation type="submission" date="2019-02" db="EMBL/GenBank/DDBJ databases">
        <title>Kribbella capetownensis sp. nov. and Kribbella speibonae sp. nov., isolated from soil.</title>
        <authorList>
            <person name="Curtis S.M."/>
            <person name="Norton I."/>
            <person name="Everest G.J."/>
            <person name="Meyers P.R."/>
        </authorList>
    </citation>
    <scope>NUCLEOTIDE SEQUENCE [LARGE SCALE GENOMIC DNA]</scope>
    <source>
        <strain evidence="2 3">NRRL B-24813</strain>
    </source>
</reference>
<evidence type="ECO:0000259" key="1">
    <source>
        <dbReference type="Pfam" id="PF00144"/>
    </source>
</evidence>
<dbReference type="RefSeq" id="WP_131362745.1">
    <property type="nucleotide sequence ID" value="NZ_SJKB01000012.1"/>
</dbReference>
<protein>
    <submittedName>
        <fullName evidence="2">Class C beta-lactamase-related serine hydrolase</fullName>
    </submittedName>
</protein>
<gene>
    <name evidence="2" type="ORF">E0H73_32295</name>
</gene>
<feature type="domain" description="Beta-lactamase-related" evidence="1">
    <location>
        <begin position="35"/>
        <end position="287"/>
    </location>
</feature>
<dbReference type="InterPro" id="IPR001466">
    <property type="entry name" value="Beta-lactam-related"/>
</dbReference>
<dbReference type="PANTHER" id="PTHR43283">
    <property type="entry name" value="BETA-LACTAMASE-RELATED"/>
    <property type="match status" value="1"/>
</dbReference>
<name>A0A4R0KBI1_9ACTN</name>
<keyword evidence="2" id="KW-0378">Hydrolase</keyword>
<keyword evidence="3" id="KW-1185">Reference proteome</keyword>
<dbReference type="OrthoDB" id="9773047at2"/>
<dbReference type="InterPro" id="IPR012338">
    <property type="entry name" value="Beta-lactam/transpept-like"/>
</dbReference>
<dbReference type="SUPFAM" id="SSF56601">
    <property type="entry name" value="beta-lactamase/transpeptidase-like"/>
    <property type="match status" value="1"/>
</dbReference>
<proteinExistence type="predicted"/>
<dbReference type="InterPro" id="IPR050789">
    <property type="entry name" value="Diverse_Enzym_Activities"/>
</dbReference>
<dbReference type="Gene3D" id="3.40.710.10">
    <property type="entry name" value="DD-peptidase/beta-lactamase superfamily"/>
    <property type="match status" value="1"/>
</dbReference>
<dbReference type="Pfam" id="PF00144">
    <property type="entry name" value="Beta-lactamase"/>
    <property type="match status" value="1"/>
</dbReference>
<evidence type="ECO:0000313" key="2">
    <source>
        <dbReference type="EMBL" id="TCC56374.1"/>
    </source>
</evidence>
<evidence type="ECO:0000313" key="3">
    <source>
        <dbReference type="Proteomes" id="UP000291144"/>
    </source>
</evidence>
<organism evidence="2 3">
    <name type="scientific">Kribbella pittospori</name>
    <dbReference type="NCBI Taxonomy" id="722689"/>
    <lineage>
        <taxon>Bacteria</taxon>
        <taxon>Bacillati</taxon>
        <taxon>Actinomycetota</taxon>
        <taxon>Actinomycetes</taxon>
        <taxon>Propionibacteriales</taxon>
        <taxon>Kribbellaceae</taxon>
        <taxon>Kribbella</taxon>
    </lineage>
</organism>
<dbReference type="GO" id="GO:0016787">
    <property type="term" value="F:hydrolase activity"/>
    <property type="evidence" value="ECO:0007669"/>
    <property type="project" value="UniProtKB-KW"/>
</dbReference>